<proteinExistence type="predicted"/>
<reference evidence="6" key="1">
    <citation type="journal article" date="2019" name="Int. J. Syst. Evol. Microbiol.">
        <title>The Global Catalogue of Microorganisms (GCM) 10K type strain sequencing project: providing services to taxonomists for standard genome sequencing and annotation.</title>
        <authorList>
            <consortium name="The Broad Institute Genomics Platform"/>
            <consortium name="The Broad Institute Genome Sequencing Center for Infectious Disease"/>
            <person name="Wu L."/>
            <person name="Ma J."/>
        </authorList>
    </citation>
    <scope>NUCLEOTIDE SEQUENCE [LARGE SCALE GENOMIC DNA]</scope>
    <source>
        <strain evidence="6">JCM 17925</strain>
    </source>
</reference>
<dbReference type="InterPro" id="IPR019734">
    <property type="entry name" value="TPR_rpt"/>
</dbReference>
<protein>
    <recommendedName>
        <fullName evidence="7">Tetratricopeptide repeat-containing protein</fullName>
    </recommendedName>
</protein>
<dbReference type="PANTHER" id="PTHR45586">
    <property type="entry name" value="TPR REPEAT-CONTAINING PROTEIN PA4667"/>
    <property type="match status" value="1"/>
</dbReference>
<keyword evidence="6" id="KW-1185">Reference proteome</keyword>
<feature type="chain" id="PRO_5046617111" description="Tetratricopeptide repeat-containing protein" evidence="4">
    <location>
        <begin position="25"/>
        <end position="495"/>
    </location>
</feature>
<evidence type="ECO:0000256" key="3">
    <source>
        <dbReference type="PROSITE-ProRule" id="PRU00339"/>
    </source>
</evidence>
<dbReference type="PROSITE" id="PS50005">
    <property type="entry name" value="TPR"/>
    <property type="match status" value="3"/>
</dbReference>
<evidence type="ECO:0008006" key="7">
    <source>
        <dbReference type="Google" id="ProtNLM"/>
    </source>
</evidence>
<keyword evidence="2 3" id="KW-0802">TPR repeat</keyword>
<keyword evidence="1" id="KW-0677">Repeat</keyword>
<keyword evidence="4" id="KW-0732">Signal</keyword>
<dbReference type="PANTHER" id="PTHR45586:SF1">
    <property type="entry name" value="LIPOPOLYSACCHARIDE ASSEMBLY PROTEIN B"/>
    <property type="match status" value="1"/>
</dbReference>
<dbReference type="Gene3D" id="1.25.40.10">
    <property type="entry name" value="Tetratricopeptide repeat domain"/>
    <property type="match status" value="2"/>
</dbReference>
<sequence>MPYFAAMNRCLLLFCLLLCRPLAAQDFAWTPGLQRAYVDLLKLKVASARQTLTGEPVTNGMHIYTDDFADMVTLLVADEEQAFNQLAKREDQRLSQLQKLDSKSPWQRLMQAEVRLHWAFVKLKFGKEISASWDIIRAYKLLAENQKLYPSFIPTYKSLGVLHIMIGSVPENYTWVTNLLGLKGSIRQGLLEIQRAQQDPIFRTESQMIELLVRAYITQFTDADQQKLKGLVQEHPDNLLIHFFAGTTAMKNGRSEQALAYLLDRPSGPAYLAMPIIYNLLGDIYLQKGRYQQALQQYQQFLTTYRGQNFLKDSYYKQFLCYWLTNNDTRAIPLLQQVQQVGHTVVESDKAAQKFAESFFSKTISSQQKILMQARLATDGGYLDTALTLMRSYPEAHFIQLPDRAEYNYRLGRIYQRSHEPDQAIPCFERAIALSESAQLSFGATSALQLGYIYQQKRNIAKARQYFEKALSYKKHEYKNSVDNKARAGLTSLEE</sequence>
<dbReference type="Proteomes" id="UP001500936">
    <property type="component" value="Unassembled WGS sequence"/>
</dbReference>
<feature type="signal peptide" evidence="4">
    <location>
        <begin position="1"/>
        <end position="24"/>
    </location>
</feature>
<comment type="caution">
    <text evidence="5">The sequence shown here is derived from an EMBL/GenBank/DDBJ whole genome shotgun (WGS) entry which is preliminary data.</text>
</comment>
<accession>A0ABP8KE69</accession>
<feature type="repeat" description="TPR" evidence="3">
    <location>
        <begin position="405"/>
        <end position="438"/>
    </location>
</feature>
<feature type="repeat" description="TPR" evidence="3">
    <location>
        <begin position="444"/>
        <end position="477"/>
    </location>
</feature>
<organism evidence="5 6">
    <name type="scientific">Nibrella viscosa</name>
    <dbReference type="NCBI Taxonomy" id="1084524"/>
    <lineage>
        <taxon>Bacteria</taxon>
        <taxon>Pseudomonadati</taxon>
        <taxon>Bacteroidota</taxon>
        <taxon>Cytophagia</taxon>
        <taxon>Cytophagales</taxon>
        <taxon>Spirosomataceae</taxon>
        <taxon>Nibrella</taxon>
    </lineage>
</organism>
<evidence type="ECO:0000256" key="2">
    <source>
        <dbReference type="ARBA" id="ARBA00022803"/>
    </source>
</evidence>
<gene>
    <name evidence="5" type="ORF">GCM10023187_22930</name>
</gene>
<dbReference type="SUPFAM" id="SSF48452">
    <property type="entry name" value="TPR-like"/>
    <property type="match status" value="1"/>
</dbReference>
<dbReference type="InterPro" id="IPR011990">
    <property type="entry name" value="TPR-like_helical_dom_sf"/>
</dbReference>
<dbReference type="Pfam" id="PF13181">
    <property type="entry name" value="TPR_8"/>
    <property type="match status" value="1"/>
</dbReference>
<dbReference type="SMART" id="SM00028">
    <property type="entry name" value="TPR"/>
    <property type="match status" value="3"/>
</dbReference>
<dbReference type="InterPro" id="IPR019412">
    <property type="entry name" value="IML2/TPR_39"/>
</dbReference>
<dbReference type="Pfam" id="PF13424">
    <property type="entry name" value="TPR_12"/>
    <property type="match status" value="1"/>
</dbReference>
<dbReference type="InterPro" id="IPR051012">
    <property type="entry name" value="CellSynth/LPSAsmb/PSIAsmb"/>
</dbReference>
<feature type="repeat" description="TPR" evidence="3">
    <location>
        <begin position="275"/>
        <end position="308"/>
    </location>
</feature>
<evidence type="ECO:0000313" key="5">
    <source>
        <dbReference type="EMBL" id="GAA4404978.1"/>
    </source>
</evidence>
<dbReference type="EMBL" id="BAABHB010000003">
    <property type="protein sequence ID" value="GAA4404978.1"/>
    <property type="molecule type" value="Genomic_DNA"/>
</dbReference>
<evidence type="ECO:0000256" key="4">
    <source>
        <dbReference type="SAM" id="SignalP"/>
    </source>
</evidence>
<evidence type="ECO:0000313" key="6">
    <source>
        <dbReference type="Proteomes" id="UP001500936"/>
    </source>
</evidence>
<name>A0ABP8KE69_9BACT</name>
<evidence type="ECO:0000256" key="1">
    <source>
        <dbReference type="ARBA" id="ARBA00022737"/>
    </source>
</evidence>
<dbReference type="Pfam" id="PF10300">
    <property type="entry name" value="Iml2-TPR_39"/>
    <property type="match status" value="1"/>
</dbReference>